<evidence type="ECO:0000313" key="2">
    <source>
        <dbReference type="Proteomes" id="UP000325302"/>
    </source>
</evidence>
<reference evidence="1 2" key="1">
    <citation type="submission" date="2019-03" db="EMBL/GenBank/DDBJ databases">
        <title>Nitrincola sp. nov. isolated from an Indian soda lake.</title>
        <authorList>
            <person name="Joshi A."/>
            <person name="Thite S.V."/>
            <person name="Joseph N."/>
            <person name="Dhotre D."/>
            <person name="Moorthy M."/>
            <person name="Shouche Y.S."/>
        </authorList>
    </citation>
    <scope>NUCLEOTIDE SEQUENCE [LARGE SCALE GENOMIC DNA]</scope>
    <source>
        <strain evidence="1 2">MEB193</strain>
    </source>
</reference>
<dbReference type="AlphaFoldDB" id="A0A5A9W1V4"/>
<name>A0A5A9W1V4_9GAMM</name>
<comment type="caution">
    <text evidence="1">The sequence shown here is derived from an EMBL/GenBank/DDBJ whole genome shotgun (WGS) entry which is preliminary data.</text>
</comment>
<proteinExistence type="predicted"/>
<gene>
    <name evidence="1" type="ORF">E1H14_12910</name>
</gene>
<dbReference type="RefSeq" id="WP_149391900.1">
    <property type="nucleotide sequence ID" value="NZ_SMRS01000014.1"/>
</dbReference>
<organism evidence="1 2">
    <name type="scientific">Nitrincola tapanii</name>
    <dbReference type="NCBI Taxonomy" id="1708751"/>
    <lineage>
        <taxon>Bacteria</taxon>
        <taxon>Pseudomonadati</taxon>
        <taxon>Pseudomonadota</taxon>
        <taxon>Gammaproteobacteria</taxon>
        <taxon>Oceanospirillales</taxon>
        <taxon>Oceanospirillaceae</taxon>
        <taxon>Nitrincola</taxon>
    </lineage>
</organism>
<dbReference type="EMBL" id="SMRS01000014">
    <property type="protein sequence ID" value="KAA0873531.1"/>
    <property type="molecule type" value="Genomic_DNA"/>
</dbReference>
<evidence type="ECO:0000313" key="1">
    <source>
        <dbReference type="EMBL" id="KAA0873531.1"/>
    </source>
</evidence>
<dbReference type="Proteomes" id="UP000325302">
    <property type="component" value="Unassembled WGS sequence"/>
</dbReference>
<sequence>MSAQSKTITLTVNQLEGIKHGLDMIRDDLIDLLENRAMPESARDTVSDAFKDADDLLKRLDWMS</sequence>
<keyword evidence="2" id="KW-1185">Reference proteome</keyword>
<protein>
    <submittedName>
        <fullName evidence="1">Uncharacterized protein</fullName>
    </submittedName>
</protein>
<accession>A0A5A9W1V4</accession>